<organism evidence="1 2">
    <name type="scientific">Dendrobium thyrsiflorum</name>
    <name type="common">Pinecone-like raceme dendrobium</name>
    <name type="synonym">Orchid</name>
    <dbReference type="NCBI Taxonomy" id="117978"/>
    <lineage>
        <taxon>Eukaryota</taxon>
        <taxon>Viridiplantae</taxon>
        <taxon>Streptophyta</taxon>
        <taxon>Embryophyta</taxon>
        <taxon>Tracheophyta</taxon>
        <taxon>Spermatophyta</taxon>
        <taxon>Magnoliopsida</taxon>
        <taxon>Liliopsida</taxon>
        <taxon>Asparagales</taxon>
        <taxon>Orchidaceae</taxon>
        <taxon>Epidendroideae</taxon>
        <taxon>Malaxideae</taxon>
        <taxon>Dendrobiinae</taxon>
        <taxon>Dendrobium</taxon>
    </lineage>
</organism>
<reference evidence="1 2" key="1">
    <citation type="journal article" date="2024" name="Plant Biotechnol. J.">
        <title>Dendrobium thyrsiflorum genome and its molecular insights into genes involved in important horticultural traits.</title>
        <authorList>
            <person name="Chen B."/>
            <person name="Wang J.Y."/>
            <person name="Zheng P.J."/>
            <person name="Li K.L."/>
            <person name="Liang Y.M."/>
            <person name="Chen X.F."/>
            <person name="Zhang C."/>
            <person name="Zhao X."/>
            <person name="He X."/>
            <person name="Zhang G.Q."/>
            <person name="Liu Z.J."/>
            <person name="Xu Q."/>
        </authorList>
    </citation>
    <scope>NUCLEOTIDE SEQUENCE [LARGE SCALE GENOMIC DNA]</scope>
    <source>
        <strain evidence="1">GZMU011</strain>
    </source>
</reference>
<accession>A0ABD0UGH6</accession>
<proteinExistence type="predicted"/>
<dbReference type="AlphaFoldDB" id="A0ABD0UGH6"/>
<sequence length="224" mass="25368">MNIDKKSKIISKLDLRICLSQLNRIGPVLVGLGCDNKFAAVRVGSQWIMATKVTLSRAIPRYKFKSSAKDSAHRQFKTAFQGVCANDQDDQHECIPCHMPLGAEAPTTGQQTNNRLKRRIFNSNYGTKATRKMLLHVIKHNNPIKEGIQRLNIKATKDKGPQGEIITKKLHYKSAVFVRFLSKGIKFSDRFVKCLITSNREYERTSADNKMMKYVLDNARARAG</sequence>
<name>A0ABD0UGH6_DENTH</name>
<protein>
    <submittedName>
        <fullName evidence="1">Uncharacterized protein</fullName>
    </submittedName>
</protein>
<evidence type="ECO:0000313" key="2">
    <source>
        <dbReference type="Proteomes" id="UP001552299"/>
    </source>
</evidence>
<keyword evidence="2" id="KW-1185">Reference proteome</keyword>
<dbReference type="EMBL" id="JANQDX010000016">
    <property type="protein sequence ID" value="KAL0909283.1"/>
    <property type="molecule type" value="Genomic_DNA"/>
</dbReference>
<gene>
    <name evidence="1" type="ORF">M5K25_020135</name>
</gene>
<dbReference type="Proteomes" id="UP001552299">
    <property type="component" value="Unassembled WGS sequence"/>
</dbReference>
<evidence type="ECO:0000313" key="1">
    <source>
        <dbReference type="EMBL" id="KAL0909283.1"/>
    </source>
</evidence>
<comment type="caution">
    <text evidence="1">The sequence shown here is derived from an EMBL/GenBank/DDBJ whole genome shotgun (WGS) entry which is preliminary data.</text>
</comment>